<protein>
    <submittedName>
        <fullName evidence="1">Uncharacterized protein</fullName>
    </submittedName>
</protein>
<dbReference type="STRING" id="99656.SAMN05421659_103329"/>
<proteinExistence type="predicted"/>
<evidence type="ECO:0000313" key="2">
    <source>
        <dbReference type="Proteomes" id="UP000199701"/>
    </source>
</evidence>
<evidence type="ECO:0000313" key="1">
    <source>
        <dbReference type="EMBL" id="SEW04300.1"/>
    </source>
</evidence>
<dbReference type="AlphaFoldDB" id="A0A1I0NRW2"/>
<dbReference type="Proteomes" id="UP000199701">
    <property type="component" value="Unassembled WGS sequence"/>
</dbReference>
<dbReference type="RefSeq" id="WP_092451595.1">
    <property type="nucleotide sequence ID" value="NZ_FOJI01000003.1"/>
</dbReference>
<name>A0A1I0NRW2_9FIRM</name>
<accession>A0A1I0NRW2</accession>
<dbReference type="OrthoDB" id="9779761at2"/>
<organism evidence="1 2">
    <name type="scientific">[Clostridium] fimetarium</name>
    <dbReference type="NCBI Taxonomy" id="99656"/>
    <lineage>
        <taxon>Bacteria</taxon>
        <taxon>Bacillati</taxon>
        <taxon>Bacillota</taxon>
        <taxon>Clostridia</taxon>
        <taxon>Lachnospirales</taxon>
        <taxon>Lachnospiraceae</taxon>
    </lineage>
</organism>
<gene>
    <name evidence="1" type="ORF">SAMN05421659_103329</name>
</gene>
<sequence>MNYYLVFQNKSYKEESNGGYIWAPQKNKKGDGEFHWHNVAGVKKGDVILHCVKQSIVAISEAIKNGHEEKRPEELKERGEWDNEAWHAPFNKNGKGNQGYLYEINKELYEYMFVEMLKEKQAERMKLYLEKVIKRI</sequence>
<reference evidence="1 2" key="1">
    <citation type="submission" date="2016-10" db="EMBL/GenBank/DDBJ databases">
        <authorList>
            <person name="de Groot N.N."/>
        </authorList>
    </citation>
    <scope>NUCLEOTIDE SEQUENCE [LARGE SCALE GENOMIC DNA]</scope>
    <source>
        <strain evidence="1 2">DSM 9179</strain>
    </source>
</reference>
<dbReference type="EMBL" id="FOJI01000003">
    <property type="protein sequence ID" value="SEW04300.1"/>
    <property type="molecule type" value="Genomic_DNA"/>
</dbReference>
<keyword evidence="2" id="KW-1185">Reference proteome</keyword>